<gene>
    <name evidence="2" type="ORF">CVIRNUC_003877</name>
</gene>
<proteinExistence type="predicted"/>
<evidence type="ECO:0000313" key="3">
    <source>
        <dbReference type="Proteomes" id="UP001314263"/>
    </source>
</evidence>
<accession>A0AAV1I332</accession>
<evidence type="ECO:0000259" key="1">
    <source>
        <dbReference type="Pfam" id="PF01789"/>
    </source>
</evidence>
<dbReference type="PANTHER" id="PTHR31407:SF15">
    <property type="entry name" value="PSBP DOMAIN-CONTAINING PROTEIN 1, CHLOROPLASTIC"/>
    <property type="match status" value="1"/>
</dbReference>
<dbReference type="GO" id="GO:0009654">
    <property type="term" value="C:photosystem II oxygen evolving complex"/>
    <property type="evidence" value="ECO:0007669"/>
    <property type="project" value="InterPro"/>
</dbReference>
<feature type="domain" description="PsbP C-terminal" evidence="1">
    <location>
        <begin position="90"/>
        <end position="267"/>
    </location>
</feature>
<comment type="caution">
    <text evidence="2">The sequence shown here is derived from an EMBL/GenBank/DDBJ whole genome shotgun (WGS) entry which is preliminary data.</text>
</comment>
<dbReference type="PANTHER" id="PTHR31407">
    <property type="match status" value="1"/>
</dbReference>
<dbReference type="AlphaFoldDB" id="A0AAV1I332"/>
<dbReference type="InterPro" id="IPR016123">
    <property type="entry name" value="Mog1/PsbP_a/b/a-sand"/>
</dbReference>
<dbReference type="GO" id="GO:0015979">
    <property type="term" value="P:photosynthesis"/>
    <property type="evidence" value="ECO:0007669"/>
    <property type="project" value="InterPro"/>
</dbReference>
<dbReference type="EMBL" id="CAUYUE010000005">
    <property type="protein sequence ID" value="CAK0771606.1"/>
    <property type="molecule type" value="Genomic_DNA"/>
</dbReference>
<evidence type="ECO:0000313" key="2">
    <source>
        <dbReference type="EMBL" id="CAK0771606.1"/>
    </source>
</evidence>
<dbReference type="InterPro" id="IPR002683">
    <property type="entry name" value="PsbP_C"/>
</dbReference>
<dbReference type="Pfam" id="PF01789">
    <property type="entry name" value="PsbP"/>
    <property type="match status" value="1"/>
</dbReference>
<keyword evidence="3" id="KW-1185">Reference proteome</keyword>
<dbReference type="Proteomes" id="UP001314263">
    <property type="component" value="Unassembled WGS sequence"/>
</dbReference>
<organism evidence="2 3">
    <name type="scientific">Coccomyxa viridis</name>
    <dbReference type="NCBI Taxonomy" id="1274662"/>
    <lineage>
        <taxon>Eukaryota</taxon>
        <taxon>Viridiplantae</taxon>
        <taxon>Chlorophyta</taxon>
        <taxon>core chlorophytes</taxon>
        <taxon>Trebouxiophyceae</taxon>
        <taxon>Trebouxiophyceae incertae sedis</taxon>
        <taxon>Coccomyxaceae</taxon>
        <taxon>Coccomyxa</taxon>
    </lineage>
</organism>
<dbReference type="GO" id="GO:0005509">
    <property type="term" value="F:calcium ion binding"/>
    <property type="evidence" value="ECO:0007669"/>
    <property type="project" value="InterPro"/>
</dbReference>
<dbReference type="GO" id="GO:0019898">
    <property type="term" value="C:extrinsic component of membrane"/>
    <property type="evidence" value="ECO:0007669"/>
    <property type="project" value="InterPro"/>
</dbReference>
<sequence length="273" mass="30584">MTITFRTCVSHSILSTLHSSPSKHSLRHTHVRAIAANDGSTEASCSGRQSEGVVQGLSFGRRQALIGLAAVTPLLQPPRADAIIITPPPGFRVHQDKLDGYYFFFPENWLPVTTSGNDIFYRNPTNVNENLFVDVSSPSSSTFESVEDLGTPGQAAKKTLNQYLEELMSTRLGVKRNGEVVEADQRVGPDGKEYYDIQVRVRSYASRNQLAAYPTDRNKGQELEWERRYVTVLGAANKRLYQFRLQTTDRTFEQSPEALLTIAHSFRCREVEA</sequence>
<reference evidence="2 3" key="1">
    <citation type="submission" date="2023-10" db="EMBL/GenBank/DDBJ databases">
        <authorList>
            <person name="Maclean D."/>
            <person name="Macfadyen A."/>
        </authorList>
    </citation>
    <scope>NUCLEOTIDE SEQUENCE [LARGE SCALE GENOMIC DNA]</scope>
</reference>
<dbReference type="SUPFAM" id="SSF55724">
    <property type="entry name" value="Mog1p/PsbP-like"/>
    <property type="match status" value="1"/>
</dbReference>
<protein>
    <recommendedName>
        <fullName evidence="1">PsbP C-terminal domain-containing protein</fullName>
    </recommendedName>
</protein>
<dbReference type="Gene3D" id="3.40.1000.10">
    <property type="entry name" value="Mog1/PsbP, alpha/beta/alpha sandwich"/>
    <property type="match status" value="1"/>
</dbReference>
<name>A0AAV1I332_9CHLO</name>